<dbReference type="GO" id="GO:0004568">
    <property type="term" value="F:chitinase activity"/>
    <property type="evidence" value="ECO:0007669"/>
    <property type="project" value="TreeGrafter"/>
</dbReference>
<sequence>MKIFTLVAIVQVFLLASEARSDAIVENKRVTCFYLTPMTELNGTLDIEDIDASICTHLLVDETAINQAIEEHYDGYSSGVGMNQEFEKLKAVNPNLKLIVQVRYSLLSWIGNFFYSNGTLDGTSEGASNATQGTIRLLKKMGFDGVDFNIDYYSAEKLDEMADMFCDMKNEFDKNGYIITIDFAYKEGSNITQARHMSYNFSKLTRCCDHLNVLYLGHPNNVTQRMSSLRMMKSTVDKYIERGLPPNKIVITIPAFGNIYALEDPQDTGMGAKIDVERSPQIGDSFIRGFIFHRDLVREMNNSSLAWTIRRDEETKEPYAFTKTGLWASYDDRTSIEVKANYVLEKGLGGILIFPINLEDKEGIGGEGTFPLTRAVFNSLRGLQTEEKTS</sequence>
<evidence type="ECO:0000259" key="2">
    <source>
        <dbReference type="PROSITE" id="PS51910"/>
    </source>
</evidence>
<dbReference type="GO" id="GO:0005975">
    <property type="term" value="P:carbohydrate metabolic process"/>
    <property type="evidence" value="ECO:0007669"/>
    <property type="project" value="InterPro"/>
</dbReference>
<dbReference type="GO" id="GO:0008061">
    <property type="term" value="F:chitin binding"/>
    <property type="evidence" value="ECO:0007669"/>
    <property type="project" value="InterPro"/>
</dbReference>
<dbReference type="SUPFAM" id="SSF51445">
    <property type="entry name" value="(Trans)glycosidases"/>
    <property type="match status" value="1"/>
</dbReference>
<dbReference type="InterPro" id="IPR017853">
    <property type="entry name" value="GH"/>
</dbReference>
<dbReference type="GO" id="GO:0006032">
    <property type="term" value="P:chitin catabolic process"/>
    <property type="evidence" value="ECO:0007669"/>
    <property type="project" value="TreeGrafter"/>
</dbReference>
<evidence type="ECO:0000313" key="3">
    <source>
        <dbReference type="EMBL" id="KAG8234510.1"/>
    </source>
</evidence>
<keyword evidence="4" id="KW-1185">Reference proteome</keyword>
<proteinExistence type="predicted"/>
<dbReference type="InterPro" id="IPR029070">
    <property type="entry name" value="Chitinase_insertion_sf"/>
</dbReference>
<dbReference type="Proteomes" id="UP000792457">
    <property type="component" value="Unassembled WGS sequence"/>
</dbReference>
<reference evidence="3" key="1">
    <citation type="submission" date="2013-04" db="EMBL/GenBank/DDBJ databases">
        <authorList>
            <person name="Qu J."/>
            <person name="Murali S.C."/>
            <person name="Bandaranaike D."/>
            <person name="Bellair M."/>
            <person name="Blankenburg K."/>
            <person name="Chao H."/>
            <person name="Dinh H."/>
            <person name="Doddapaneni H."/>
            <person name="Downs B."/>
            <person name="Dugan-Rocha S."/>
            <person name="Elkadiri S."/>
            <person name="Gnanaolivu R.D."/>
            <person name="Hernandez B."/>
            <person name="Javaid M."/>
            <person name="Jayaseelan J.C."/>
            <person name="Lee S."/>
            <person name="Li M."/>
            <person name="Ming W."/>
            <person name="Munidasa M."/>
            <person name="Muniz J."/>
            <person name="Nguyen L."/>
            <person name="Ongeri F."/>
            <person name="Osuji N."/>
            <person name="Pu L.-L."/>
            <person name="Puazo M."/>
            <person name="Qu C."/>
            <person name="Quiroz J."/>
            <person name="Raj R."/>
            <person name="Weissenberger G."/>
            <person name="Xin Y."/>
            <person name="Zou X."/>
            <person name="Han Y."/>
            <person name="Richards S."/>
            <person name="Worley K."/>
            <person name="Muzny D."/>
            <person name="Gibbs R."/>
        </authorList>
    </citation>
    <scope>NUCLEOTIDE SEQUENCE</scope>
    <source>
        <strain evidence="3">Sampled in the wild</strain>
    </source>
</reference>
<dbReference type="InterPro" id="IPR001223">
    <property type="entry name" value="Glyco_hydro18_cat"/>
</dbReference>
<dbReference type="PANTHER" id="PTHR11177">
    <property type="entry name" value="CHITINASE"/>
    <property type="match status" value="1"/>
</dbReference>
<dbReference type="Gene3D" id="3.20.20.80">
    <property type="entry name" value="Glycosidases"/>
    <property type="match status" value="1"/>
</dbReference>
<evidence type="ECO:0000256" key="1">
    <source>
        <dbReference type="SAM" id="SignalP"/>
    </source>
</evidence>
<gene>
    <name evidence="3" type="ORF">J437_LFUL014759</name>
</gene>
<dbReference type="Pfam" id="PF00704">
    <property type="entry name" value="Glyco_hydro_18"/>
    <property type="match status" value="1"/>
</dbReference>
<reference evidence="3" key="2">
    <citation type="submission" date="2017-10" db="EMBL/GenBank/DDBJ databases">
        <title>Ladona fulva Genome sequencing and assembly.</title>
        <authorList>
            <person name="Murali S."/>
            <person name="Richards S."/>
            <person name="Bandaranaike D."/>
            <person name="Bellair M."/>
            <person name="Blankenburg K."/>
            <person name="Chao H."/>
            <person name="Dinh H."/>
            <person name="Doddapaneni H."/>
            <person name="Dugan-Rocha S."/>
            <person name="Elkadiri S."/>
            <person name="Gnanaolivu R."/>
            <person name="Hernandez B."/>
            <person name="Skinner E."/>
            <person name="Javaid M."/>
            <person name="Lee S."/>
            <person name="Li M."/>
            <person name="Ming W."/>
            <person name="Munidasa M."/>
            <person name="Muniz J."/>
            <person name="Nguyen L."/>
            <person name="Hughes D."/>
            <person name="Osuji N."/>
            <person name="Pu L.-L."/>
            <person name="Puazo M."/>
            <person name="Qu C."/>
            <person name="Quiroz J."/>
            <person name="Raj R."/>
            <person name="Weissenberger G."/>
            <person name="Xin Y."/>
            <person name="Zou X."/>
            <person name="Han Y."/>
            <person name="Worley K."/>
            <person name="Muzny D."/>
            <person name="Gibbs R."/>
        </authorList>
    </citation>
    <scope>NUCLEOTIDE SEQUENCE</scope>
    <source>
        <strain evidence="3">Sampled in the wild</strain>
    </source>
</reference>
<dbReference type="GO" id="GO:0005576">
    <property type="term" value="C:extracellular region"/>
    <property type="evidence" value="ECO:0007669"/>
    <property type="project" value="TreeGrafter"/>
</dbReference>
<dbReference type="PROSITE" id="PS51910">
    <property type="entry name" value="GH18_2"/>
    <property type="match status" value="1"/>
</dbReference>
<name>A0A8K0KIW6_LADFU</name>
<feature type="signal peptide" evidence="1">
    <location>
        <begin position="1"/>
        <end position="19"/>
    </location>
</feature>
<dbReference type="PANTHER" id="PTHR11177:SF317">
    <property type="entry name" value="CHITINASE 12-RELATED"/>
    <property type="match status" value="1"/>
</dbReference>
<evidence type="ECO:0000313" key="4">
    <source>
        <dbReference type="Proteomes" id="UP000792457"/>
    </source>
</evidence>
<organism evidence="3 4">
    <name type="scientific">Ladona fulva</name>
    <name type="common">Scarce chaser dragonfly</name>
    <name type="synonym">Libellula fulva</name>
    <dbReference type="NCBI Taxonomy" id="123851"/>
    <lineage>
        <taxon>Eukaryota</taxon>
        <taxon>Metazoa</taxon>
        <taxon>Ecdysozoa</taxon>
        <taxon>Arthropoda</taxon>
        <taxon>Hexapoda</taxon>
        <taxon>Insecta</taxon>
        <taxon>Pterygota</taxon>
        <taxon>Palaeoptera</taxon>
        <taxon>Odonata</taxon>
        <taxon>Epiprocta</taxon>
        <taxon>Anisoptera</taxon>
        <taxon>Libelluloidea</taxon>
        <taxon>Libellulidae</taxon>
        <taxon>Ladona</taxon>
    </lineage>
</organism>
<feature type="chain" id="PRO_5035477060" description="GH18 domain-containing protein" evidence="1">
    <location>
        <begin position="20"/>
        <end position="390"/>
    </location>
</feature>
<dbReference type="InterPro" id="IPR011583">
    <property type="entry name" value="Chitinase_II/V-like_cat"/>
</dbReference>
<protein>
    <recommendedName>
        <fullName evidence="2">GH18 domain-containing protein</fullName>
    </recommendedName>
</protein>
<dbReference type="OrthoDB" id="10066324at2759"/>
<dbReference type="InterPro" id="IPR050314">
    <property type="entry name" value="Glycosyl_Hydrlase_18"/>
</dbReference>
<accession>A0A8K0KIW6</accession>
<feature type="domain" description="GH18" evidence="2">
    <location>
        <begin position="28"/>
        <end position="383"/>
    </location>
</feature>
<keyword evidence="1" id="KW-0732">Signal</keyword>
<dbReference type="SMART" id="SM00636">
    <property type="entry name" value="Glyco_18"/>
    <property type="match status" value="1"/>
</dbReference>
<dbReference type="EMBL" id="KZ308821">
    <property type="protein sequence ID" value="KAG8234510.1"/>
    <property type="molecule type" value="Genomic_DNA"/>
</dbReference>
<dbReference type="Gene3D" id="3.10.50.10">
    <property type="match status" value="1"/>
</dbReference>
<dbReference type="AlphaFoldDB" id="A0A8K0KIW6"/>
<comment type="caution">
    <text evidence="3">The sequence shown here is derived from an EMBL/GenBank/DDBJ whole genome shotgun (WGS) entry which is preliminary data.</text>
</comment>